<sequence>MSTYLPNSYLPALQPTGMGSFGSGHPTQNGNAYHSARQISDYNYTSPLNSHNVAAAAAAAAYPRFPPYNRIDVRPLTTQSTQDTTAYLRHSQQTQVSVEATNSSPIHHPCTRDYAGSVGEHPDIPQFTSCTQQPPQETNFCDPQTDKHNLSSHPNTPSPVSPAANTTGINSSDGSPNSTDTSSTNLPIYPWMRSQYGTNKHY</sequence>
<gene>
    <name evidence="8" type="primary">LOC115230790</name>
</gene>
<feature type="compositionally biased region" description="Polar residues" evidence="6">
    <location>
        <begin position="126"/>
        <end position="142"/>
    </location>
</feature>
<evidence type="ECO:0000256" key="1">
    <source>
        <dbReference type="ARBA" id="ARBA00004123"/>
    </source>
</evidence>
<keyword evidence="5" id="KW-0539">Nucleus</keyword>
<proteinExistence type="predicted"/>
<keyword evidence="2" id="KW-0217">Developmental protein</keyword>
<dbReference type="GO" id="GO:0005634">
    <property type="term" value="C:nucleus"/>
    <property type="evidence" value="ECO:0007669"/>
    <property type="project" value="UniProtKB-SubCell"/>
</dbReference>
<dbReference type="Proteomes" id="UP000515154">
    <property type="component" value="Unplaced"/>
</dbReference>
<dbReference type="KEGG" id="osn:115230790"/>
<keyword evidence="7" id="KW-1185">Reference proteome</keyword>
<evidence type="ECO:0000256" key="6">
    <source>
        <dbReference type="SAM" id="MobiDB-lite"/>
    </source>
</evidence>
<reference evidence="8" key="1">
    <citation type="submission" date="2025-08" db="UniProtKB">
        <authorList>
            <consortium name="RefSeq"/>
        </authorList>
    </citation>
    <scope>IDENTIFICATION</scope>
</reference>
<dbReference type="AlphaFoldDB" id="A0A6P7TYC4"/>
<dbReference type="GO" id="GO:0003677">
    <property type="term" value="F:DNA binding"/>
    <property type="evidence" value="ECO:0007669"/>
    <property type="project" value="UniProtKB-KW"/>
</dbReference>
<dbReference type="PROSITE" id="PS00032">
    <property type="entry name" value="ANTENNAPEDIA"/>
    <property type="match status" value="1"/>
</dbReference>
<feature type="compositionally biased region" description="Polar residues" evidence="6">
    <location>
        <begin position="163"/>
        <end position="186"/>
    </location>
</feature>
<comment type="subcellular location">
    <subcellularLocation>
        <location evidence="1">Nucleus</location>
    </subcellularLocation>
</comment>
<evidence type="ECO:0000256" key="3">
    <source>
        <dbReference type="ARBA" id="ARBA00023125"/>
    </source>
</evidence>
<dbReference type="InterPro" id="IPR001827">
    <property type="entry name" value="Homeobox_Antennapedia_CS"/>
</dbReference>
<evidence type="ECO:0000256" key="2">
    <source>
        <dbReference type="ARBA" id="ARBA00022473"/>
    </source>
</evidence>
<dbReference type="GO" id="GO:0003700">
    <property type="term" value="F:DNA-binding transcription factor activity"/>
    <property type="evidence" value="ECO:0007669"/>
    <property type="project" value="InterPro"/>
</dbReference>
<feature type="region of interest" description="Disordered" evidence="6">
    <location>
        <begin position="90"/>
        <end position="189"/>
    </location>
</feature>
<accession>A0A6P7TYC4</accession>
<feature type="compositionally biased region" description="Polar residues" evidence="6">
    <location>
        <begin position="90"/>
        <end position="105"/>
    </location>
</feature>
<evidence type="ECO:0000256" key="4">
    <source>
        <dbReference type="ARBA" id="ARBA00023155"/>
    </source>
</evidence>
<evidence type="ECO:0000313" key="8">
    <source>
        <dbReference type="RefSeq" id="XP_029656778.1"/>
    </source>
</evidence>
<evidence type="ECO:0000256" key="5">
    <source>
        <dbReference type="ARBA" id="ARBA00023242"/>
    </source>
</evidence>
<name>A0A6P7TYC4_9MOLL</name>
<keyword evidence="3" id="KW-0238">DNA-binding</keyword>
<protein>
    <submittedName>
        <fullName evidence="8">Uncharacterized protein LOC115230790</fullName>
    </submittedName>
</protein>
<organism evidence="7 8">
    <name type="scientific">Octopus sinensis</name>
    <name type="common">East Asian common octopus</name>
    <dbReference type="NCBI Taxonomy" id="2607531"/>
    <lineage>
        <taxon>Eukaryota</taxon>
        <taxon>Metazoa</taxon>
        <taxon>Spiralia</taxon>
        <taxon>Lophotrochozoa</taxon>
        <taxon>Mollusca</taxon>
        <taxon>Cephalopoda</taxon>
        <taxon>Coleoidea</taxon>
        <taxon>Octopodiformes</taxon>
        <taxon>Octopoda</taxon>
        <taxon>Incirrata</taxon>
        <taxon>Octopodidae</taxon>
        <taxon>Octopus</taxon>
    </lineage>
</organism>
<dbReference type="RefSeq" id="XP_029656778.1">
    <property type="nucleotide sequence ID" value="XM_029800918.1"/>
</dbReference>
<keyword evidence="4" id="KW-0371">Homeobox</keyword>
<evidence type="ECO:0000313" key="7">
    <source>
        <dbReference type="Proteomes" id="UP000515154"/>
    </source>
</evidence>